<evidence type="ECO:0000256" key="1">
    <source>
        <dbReference type="SAM" id="Coils"/>
    </source>
</evidence>
<keyword evidence="3" id="KW-1185">Reference proteome</keyword>
<organism evidence="2 3">
    <name type="scientific">Apostasia shenzhenica</name>
    <dbReference type="NCBI Taxonomy" id="1088818"/>
    <lineage>
        <taxon>Eukaryota</taxon>
        <taxon>Viridiplantae</taxon>
        <taxon>Streptophyta</taxon>
        <taxon>Embryophyta</taxon>
        <taxon>Tracheophyta</taxon>
        <taxon>Spermatophyta</taxon>
        <taxon>Magnoliopsida</taxon>
        <taxon>Liliopsida</taxon>
        <taxon>Asparagales</taxon>
        <taxon>Orchidaceae</taxon>
        <taxon>Apostasioideae</taxon>
        <taxon>Apostasia</taxon>
    </lineage>
</organism>
<evidence type="ECO:0000313" key="2">
    <source>
        <dbReference type="EMBL" id="PKA45918.1"/>
    </source>
</evidence>
<feature type="coiled-coil region" evidence="1">
    <location>
        <begin position="20"/>
        <end position="61"/>
    </location>
</feature>
<accession>A0A2H9ZRL2</accession>
<protein>
    <submittedName>
        <fullName evidence="2">Uncharacterized protein</fullName>
    </submittedName>
</protein>
<keyword evidence="1" id="KW-0175">Coiled coil</keyword>
<evidence type="ECO:0000313" key="3">
    <source>
        <dbReference type="Proteomes" id="UP000236161"/>
    </source>
</evidence>
<name>A0A2H9ZRL2_9ASPA</name>
<reference evidence="2 3" key="1">
    <citation type="journal article" date="2017" name="Nature">
        <title>The Apostasia genome and the evolution of orchids.</title>
        <authorList>
            <person name="Zhang G.Q."/>
            <person name="Liu K.W."/>
            <person name="Li Z."/>
            <person name="Lohaus R."/>
            <person name="Hsiao Y.Y."/>
            <person name="Niu S.C."/>
            <person name="Wang J.Y."/>
            <person name="Lin Y.C."/>
            <person name="Xu Q."/>
            <person name="Chen L.J."/>
            <person name="Yoshida K."/>
            <person name="Fujiwara S."/>
            <person name="Wang Z.W."/>
            <person name="Zhang Y.Q."/>
            <person name="Mitsuda N."/>
            <person name="Wang M."/>
            <person name="Liu G.H."/>
            <person name="Pecoraro L."/>
            <person name="Huang H.X."/>
            <person name="Xiao X.J."/>
            <person name="Lin M."/>
            <person name="Wu X.Y."/>
            <person name="Wu W.L."/>
            <person name="Chen Y.Y."/>
            <person name="Chang S.B."/>
            <person name="Sakamoto S."/>
            <person name="Ohme-Takagi M."/>
            <person name="Yagi M."/>
            <person name="Zeng S.J."/>
            <person name="Shen C.Y."/>
            <person name="Yeh C.M."/>
            <person name="Luo Y.B."/>
            <person name="Tsai W.C."/>
            <person name="Van de Peer Y."/>
            <person name="Liu Z.J."/>
        </authorList>
    </citation>
    <scope>NUCLEOTIDE SEQUENCE [LARGE SCALE GENOMIC DNA]</scope>
    <source>
        <strain evidence="3">cv. Shenzhen</strain>
        <tissue evidence="2">Stem</tissue>
    </source>
</reference>
<sequence>MEEELSLLRRLEPSEAEKAIMDLESKCARFEGDLEAAVAEVEELKKERAVLVARVNELEEENRR</sequence>
<proteinExistence type="predicted"/>
<dbReference type="EMBL" id="KZ454678">
    <property type="protein sequence ID" value="PKA45918.1"/>
    <property type="molecule type" value="Genomic_DNA"/>
</dbReference>
<gene>
    <name evidence="2" type="ORF">AXF42_Ash016945</name>
</gene>
<dbReference type="Proteomes" id="UP000236161">
    <property type="component" value="Unassembled WGS sequence"/>
</dbReference>
<dbReference type="AlphaFoldDB" id="A0A2H9ZRL2"/>